<dbReference type="AlphaFoldDB" id="A0A9P6VYS3"/>
<reference evidence="7 8" key="1">
    <citation type="submission" date="2020-11" db="EMBL/GenBank/DDBJ databases">
        <title>Kefir isolates.</title>
        <authorList>
            <person name="Marcisauskas S."/>
            <person name="Kim Y."/>
            <person name="Blasche S."/>
        </authorList>
    </citation>
    <scope>NUCLEOTIDE SEQUENCE [LARGE SCALE GENOMIC DNA]</scope>
    <source>
        <strain evidence="7 8">KR</strain>
    </source>
</reference>
<dbReference type="EMBL" id="PUHQ01000074">
    <property type="protein sequence ID" value="KAG0657891.1"/>
    <property type="molecule type" value="Genomic_DNA"/>
</dbReference>
<dbReference type="SUPFAM" id="SSF53474">
    <property type="entry name" value="alpha/beta-Hydrolases"/>
    <property type="match status" value="1"/>
</dbReference>
<dbReference type="GO" id="GO:0004806">
    <property type="term" value="F:triacylglycerol lipase activity"/>
    <property type="evidence" value="ECO:0007669"/>
    <property type="project" value="UniProtKB-UniRule"/>
</dbReference>
<keyword evidence="5" id="KW-0443">Lipid metabolism</keyword>
<evidence type="ECO:0000313" key="8">
    <source>
        <dbReference type="Proteomes" id="UP000777482"/>
    </source>
</evidence>
<evidence type="ECO:0000256" key="1">
    <source>
        <dbReference type="ARBA" id="ARBA00001024"/>
    </source>
</evidence>
<organism evidence="7 8">
    <name type="scientific">Rhodotorula mucilaginosa</name>
    <name type="common">Yeast</name>
    <name type="synonym">Rhodotorula rubra</name>
    <dbReference type="NCBI Taxonomy" id="5537"/>
    <lineage>
        <taxon>Eukaryota</taxon>
        <taxon>Fungi</taxon>
        <taxon>Dikarya</taxon>
        <taxon>Basidiomycota</taxon>
        <taxon>Pucciniomycotina</taxon>
        <taxon>Microbotryomycetes</taxon>
        <taxon>Sporidiobolales</taxon>
        <taxon>Sporidiobolaceae</taxon>
        <taxon>Rhodotorula</taxon>
    </lineage>
</organism>
<dbReference type="PANTHER" id="PTHR34853:SF1">
    <property type="entry name" value="LIPASE 5"/>
    <property type="match status" value="1"/>
</dbReference>
<comment type="catalytic activity">
    <reaction evidence="1">
        <text>a triacylglycerol + H2O = a diacylglycerol + a fatty acid + H(+)</text>
        <dbReference type="Rhea" id="RHEA:12044"/>
        <dbReference type="ChEBI" id="CHEBI:15377"/>
        <dbReference type="ChEBI" id="CHEBI:15378"/>
        <dbReference type="ChEBI" id="CHEBI:17855"/>
        <dbReference type="ChEBI" id="CHEBI:18035"/>
        <dbReference type="ChEBI" id="CHEBI:28868"/>
        <dbReference type="EC" id="3.1.1.3"/>
    </reaction>
</comment>
<keyword evidence="3" id="KW-0378">Hydrolase</keyword>
<feature type="signal peptide" evidence="6">
    <location>
        <begin position="1"/>
        <end position="22"/>
    </location>
</feature>
<dbReference type="Gene3D" id="1.10.260.130">
    <property type="match status" value="1"/>
</dbReference>
<evidence type="ECO:0000256" key="5">
    <source>
        <dbReference type="ARBA" id="ARBA00023098"/>
    </source>
</evidence>
<comment type="similarity">
    <text evidence="6">Belongs to the AB hydrolase superfamily. Lipase family.</text>
</comment>
<comment type="caution">
    <text evidence="7">The sequence shown here is derived from an EMBL/GenBank/DDBJ whole genome shotgun (WGS) entry which is preliminary data.</text>
</comment>
<keyword evidence="4" id="KW-0442">Lipid degradation</keyword>
<gene>
    <name evidence="7" type="ORF">C6P46_006173</name>
</gene>
<feature type="chain" id="PRO_5040557148" description="triacylglycerol lipase" evidence="6">
    <location>
        <begin position="23"/>
        <end position="464"/>
    </location>
</feature>
<dbReference type="PANTHER" id="PTHR34853">
    <property type="match status" value="1"/>
</dbReference>
<name>A0A9P6VYS3_RHOMI</name>
<dbReference type="Proteomes" id="UP000777482">
    <property type="component" value="Unassembled WGS sequence"/>
</dbReference>
<evidence type="ECO:0000256" key="6">
    <source>
        <dbReference type="PIRNR" id="PIRNR029171"/>
    </source>
</evidence>
<dbReference type="InterPro" id="IPR029058">
    <property type="entry name" value="AB_hydrolase_fold"/>
</dbReference>
<protein>
    <recommendedName>
        <fullName evidence="2">triacylglycerol lipase</fullName>
        <ecNumber evidence="2">3.1.1.3</ecNumber>
    </recommendedName>
</protein>
<dbReference type="Pfam" id="PF03583">
    <property type="entry name" value="LIP"/>
    <property type="match status" value="1"/>
</dbReference>
<dbReference type="OrthoDB" id="2373480at2759"/>
<dbReference type="InterPro" id="IPR005152">
    <property type="entry name" value="Lipase_secreted"/>
</dbReference>
<dbReference type="EC" id="3.1.1.3" evidence="2"/>
<evidence type="ECO:0000256" key="4">
    <source>
        <dbReference type="ARBA" id="ARBA00022963"/>
    </source>
</evidence>
<evidence type="ECO:0000256" key="2">
    <source>
        <dbReference type="ARBA" id="ARBA00013279"/>
    </source>
</evidence>
<dbReference type="Gene3D" id="3.40.50.1820">
    <property type="entry name" value="alpha/beta hydrolase"/>
    <property type="match status" value="1"/>
</dbReference>
<sequence>MRSVFAAFAALAALAPLAQTSAIPYRRFDRRWNDAYPGDVTTDPLPPSKDPFYQLPDSVKSAKNGDVLKSRPVWTQFDAYSRGTYQLLYKTTNPQGEATGAVTTVFTPLKPANPPQIMLLMTPIDSACPDCEPAFALQSGSASNGSSFIVPTIAIDIVAGLSKGWYVTVPDHDGLKAAFFAGVVEAFAGLDGLRALLNFPTVLPCIDNYKAVIHGYSGGAHASAWASQFLKTYGSGLNVIAAAYGGTPVDSTTTLNLLNQQAAVFLDVSSLAGLANAYPELQAWYAENLNANGTRAFALARSLCNTQLGPLLAGINVYDLFKGGEAALLNGTIPQKYINFGLLGKPISKGDLSPYSATGVVGVPTFMYHSSGDETVSYKPVPAYVQDQCAQGAKIAFATVPGLNHTATSVAYTGDVYNYLSAAFNGTLNTTACSNSLGIQALPGTPAFTAAIGPAAAAVLASSM</sequence>
<proteinExistence type="inferred from homology"/>
<evidence type="ECO:0000313" key="7">
    <source>
        <dbReference type="EMBL" id="KAG0657891.1"/>
    </source>
</evidence>
<dbReference type="GO" id="GO:0016042">
    <property type="term" value="P:lipid catabolic process"/>
    <property type="evidence" value="ECO:0007669"/>
    <property type="project" value="UniProtKB-UniRule"/>
</dbReference>
<dbReference type="PIRSF" id="PIRSF029171">
    <property type="entry name" value="Esterase_LipA"/>
    <property type="match status" value="1"/>
</dbReference>
<keyword evidence="8" id="KW-1185">Reference proteome</keyword>
<accession>A0A9P6VYS3</accession>
<evidence type="ECO:0000256" key="3">
    <source>
        <dbReference type="ARBA" id="ARBA00022801"/>
    </source>
</evidence>
<keyword evidence="6" id="KW-0732">Signal</keyword>